<gene>
    <name evidence="2" type="ORF">AUK05_00665</name>
</gene>
<dbReference type="EMBL" id="MNZO01000010">
    <property type="protein sequence ID" value="OIP87688.1"/>
    <property type="molecule type" value="Genomic_DNA"/>
</dbReference>
<keyword evidence="1" id="KW-1133">Transmembrane helix</keyword>
<keyword evidence="1" id="KW-0812">Transmembrane</keyword>
<sequence>MEIIPKYKIYLQVFFVMVICLSLTTVLFVEILWWNKNNPKKENQVITGFQTNFGKVITVGQVLGRQQESVKVDESVVGHDARPLIIERYLKKYNSPLLSYSRLIFDLSQTYGFDYYWIVAIAQQESNLCKKIPENSFNCWGYGIHKKGTLRFENYELALKSYALYLKTQYFDKGLNTPELIMKKYCPSSNGSWAYGVQQFIDEMESGNF</sequence>
<protein>
    <recommendedName>
        <fullName evidence="4">Mannosyl-glycoprotein endo-beta-N-acetylglucosamidase-like domain-containing protein</fullName>
    </recommendedName>
</protein>
<evidence type="ECO:0008006" key="4">
    <source>
        <dbReference type="Google" id="ProtNLM"/>
    </source>
</evidence>
<evidence type="ECO:0000256" key="1">
    <source>
        <dbReference type="SAM" id="Phobius"/>
    </source>
</evidence>
<evidence type="ECO:0000313" key="2">
    <source>
        <dbReference type="EMBL" id="OIP87688.1"/>
    </source>
</evidence>
<dbReference type="Proteomes" id="UP000182344">
    <property type="component" value="Unassembled WGS sequence"/>
</dbReference>
<proteinExistence type="predicted"/>
<comment type="caution">
    <text evidence="2">The sequence shown here is derived from an EMBL/GenBank/DDBJ whole genome shotgun (WGS) entry which is preliminary data.</text>
</comment>
<reference evidence="2 3" key="1">
    <citation type="journal article" date="2016" name="Environ. Microbiol.">
        <title>Genomic resolution of a cold subsurface aquifer community provides metabolic insights for novel microbes adapted to high CO concentrations.</title>
        <authorList>
            <person name="Probst A.J."/>
            <person name="Castelle C.J."/>
            <person name="Singh A."/>
            <person name="Brown C.T."/>
            <person name="Anantharaman K."/>
            <person name="Sharon I."/>
            <person name="Hug L.A."/>
            <person name="Burstein D."/>
            <person name="Emerson J.B."/>
            <person name="Thomas B.C."/>
            <person name="Banfield J.F."/>
        </authorList>
    </citation>
    <scope>NUCLEOTIDE SEQUENCE [LARGE SCALE GENOMIC DNA]</scope>
    <source>
        <strain evidence="2">CG2_30_35_20</strain>
    </source>
</reference>
<dbReference type="AlphaFoldDB" id="A0A1J5I8Y6"/>
<feature type="transmembrane region" description="Helical" evidence="1">
    <location>
        <begin position="9"/>
        <end position="34"/>
    </location>
</feature>
<name>A0A1J5I8Y6_9BACT</name>
<dbReference type="STRING" id="1805376.AUK05_00665"/>
<evidence type="ECO:0000313" key="3">
    <source>
        <dbReference type="Proteomes" id="UP000182344"/>
    </source>
</evidence>
<accession>A0A1J5I8Y6</accession>
<organism evidence="2 3">
    <name type="scientific">Candidatus Shapirobacteria bacterium CG2_30_35_20</name>
    <dbReference type="NCBI Taxonomy" id="1805376"/>
    <lineage>
        <taxon>Bacteria</taxon>
        <taxon>Candidatus Shapironibacteriota</taxon>
    </lineage>
</organism>
<keyword evidence="1" id="KW-0472">Membrane</keyword>